<accession>A0A0S3SQX6</accession>
<dbReference type="EMBL" id="AP015041">
    <property type="protein sequence ID" value="BAT95233.1"/>
    <property type="molecule type" value="Genomic_DNA"/>
</dbReference>
<reference evidence="1 2" key="1">
    <citation type="journal article" date="2015" name="Sci. Rep.">
        <title>The power of single molecule real-time sequencing technology in the de novo assembly of a eukaryotic genome.</title>
        <authorList>
            <person name="Sakai H."/>
            <person name="Naito K."/>
            <person name="Ogiso-Tanaka E."/>
            <person name="Takahashi Y."/>
            <person name="Iseki K."/>
            <person name="Muto C."/>
            <person name="Satou K."/>
            <person name="Teruya K."/>
            <person name="Shiroma A."/>
            <person name="Shimoji M."/>
            <person name="Hirano T."/>
            <person name="Itoh T."/>
            <person name="Kaga A."/>
            <person name="Tomooka N."/>
        </authorList>
    </citation>
    <scope>NUCLEOTIDE SEQUENCE [LARGE SCALE GENOMIC DNA]</scope>
    <source>
        <strain evidence="2">cv. Shumari</strain>
    </source>
</reference>
<protein>
    <submittedName>
        <fullName evidence="1">Uncharacterized protein</fullName>
    </submittedName>
</protein>
<evidence type="ECO:0000313" key="1">
    <source>
        <dbReference type="EMBL" id="BAT95233.1"/>
    </source>
</evidence>
<proteinExistence type="predicted"/>
<keyword evidence="2" id="KW-1185">Reference proteome</keyword>
<dbReference type="Proteomes" id="UP000291084">
    <property type="component" value="Chromosome 8"/>
</dbReference>
<organism evidence="1 2">
    <name type="scientific">Vigna angularis var. angularis</name>
    <dbReference type="NCBI Taxonomy" id="157739"/>
    <lineage>
        <taxon>Eukaryota</taxon>
        <taxon>Viridiplantae</taxon>
        <taxon>Streptophyta</taxon>
        <taxon>Embryophyta</taxon>
        <taxon>Tracheophyta</taxon>
        <taxon>Spermatophyta</taxon>
        <taxon>Magnoliopsida</taxon>
        <taxon>eudicotyledons</taxon>
        <taxon>Gunneridae</taxon>
        <taxon>Pentapetalae</taxon>
        <taxon>rosids</taxon>
        <taxon>fabids</taxon>
        <taxon>Fabales</taxon>
        <taxon>Fabaceae</taxon>
        <taxon>Papilionoideae</taxon>
        <taxon>50 kb inversion clade</taxon>
        <taxon>NPAAA clade</taxon>
        <taxon>indigoferoid/millettioid clade</taxon>
        <taxon>Phaseoleae</taxon>
        <taxon>Vigna</taxon>
    </lineage>
</organism>
<sequence>PFCLYFHTATVFTDLISSNAASRFRNETGSTVSWPCHRRLHPYVRVCSPVGFSSGHVAAPFSVRNSAWGR</sequence>
<feature type="non-terminal residue" evidence="1">
    <location>
        <position position="1"/>
    </location>
</feature>
<gene>
    <name evidence="1" type="primary">Vigan.08G191500</name>
    <name evidence="1" type="ORF">VIGAN_08191500</name>
</gene>
<dbReference type="AlphaFoldDB" id="A0A0S3SQX6"/>
<name>A0A0S3SQX6_PHAAN</name>
<evidence type="ECO:0000313" key="2">
    <source>
        <dbReference type="Proteomes" id="UP000291084"/>
    </source>
</evidence>